<evidence type="ECO:0000256" key="1">
    <source>
        <dbReference type="ARBA" id="ARBA00004026"/>
    </source>
</evidence>
<evidence type="ECO:0000256" key="13">
    <source>
        <dbReference type="SAM" id="MobiDB-lite"/>
    </source>
</evidence>
<dbReference type="GO" id="GO:0003899">
    <property type="term" value="F:DNA-directed RNA polymerase activity"/>
    <property type="evidence" value="ECO:0007669"/>
    <property type="project" value="UniProtKB-EC"/>
</dbReference>
<protein>
    <recommendedName>
        <fullName evidence="4">DNA-directed RNA polymerase</fullName>
        <ecNumber evidence="4">2.7.7.6</ecNumber>
    </recommendedName>
    <alternativeName>
        <fullName evidence="10">PEP</fullName>
    </alternativeName>
</protein>
<dbReference type="PANTHER" id="PTHR20856">
    <property type="entry name" value="DNA-DIRECTED RNA POLYMERASE I SUBUNIT 2"/>
    <property type="match status" value="1"/>
</dbReference>
<keyword evidence="5" id="KW-0240">DNA-directed RNA polymerase</keyword>
<gene>
    <name evidence="16" type="primary">rpoBa</name>
</gene>
<evidence type="ECO:0000259" key="15">
    <source>
        <dbReference type="Pfam" id="PF04565"/>
    </source>
</evidence>
<evidence type="ECO:0000256" key="4">
    <source>
        <dbReference type="ARBA" id="ARBA00012418"/>
    </source>
</evidence>
<dbReference type="GO" id="GO:0032549">
    <property type="term" value="F:ribonucleoside binding"/>
    <property type="evidence" value="ECO:0007669"/>
    <property type="project" value="InterPro"/>
</dbReference>
<dbReference type="Pfam" id="PF04561">
    <property type="entry name" value="RNA_pol_Rpb2_2"/>
    <property type="match status" value="1"/>
</dbReference>
<dbReference type="Gene3D" id="3.90.1110.10">
    <property type="entry name" value="RNA polymerase Rpb2, domain 2"/>
    <property type="match status" value="2"/>
</dbReference>
<organism evidence="16">
    <name type="scientific">Caulerpa serrulata</name>
    <dbReference type="NCBI Taxonomy" id="177068"/>
    <lineage>
        <taxon>Eukaryota</taxon>
        <taxon>Viridiplantae</taxon>
        <taxon>Chlorophyta</taxon>
        <taxon>core chlorophytes</taxon>
        <taxon>Ulvophyceae</taxon>
        <taxon>TCBD clade</taxon>
        <taxon>Bryopsidales</taxon>
        <taxon>Halimedineae</taxon>
        <taxon>Caulerpaceae</taxon>
        <taxon>Caulerpa</taxon>
    </lineage>
</organism>
<evidence type="ECO:0000256" key="2">
    <source>
        <dbReference type="ARBA" id="ARBA00004474"/>
    </source>
</evidence>
<proteinExistence type="inferred from homology"/>
<comment type="similarity">
    <text evidence="3 12">Belongs to the RNA polymerase beta chain family.</text>
</comment>
<comment type="catalytic activity">
    <reaction evidence="11">
        <text>RNA(n) + a ribonucleoside 5'-triphosphate = RNA(n+1) + diphosphate</text>
        <dbReference type="Rhea" id="RHEA:21248"/>
        <dbReference type="Rhea" id="RHEA-COMP:14527"/>
        <dbReference type="Rhea" id="RHEA-COMP:17342"/>
        <dbReference type="ChEBI" id="CHEBI:33019"/>
        <dbReference type="ChEBI" id="CHEBI:61557"/>
        <dbReference type="ChEBI" id="CHEBI:140395"/>
        <dbReference type="EC" id="2.7.7.6"/>
    </reaction>
</comment>
<dbReference type="InterPro" id="IPR007645">
    <property type="entry name" value="RNA_pol_Rpb2_3"/>
</dbReference>
<comment type="function">
    <text evidence="1">DNA-dependent RNA polymerase catalyzes the transcription of DNA into RNA using the four ribonucleoside triphosphates as substrates.</text>
</comment>
<evidence type="ECO:0000313" key="16">
    <source>
        <dbReference type="EMBL" id="QHN60136.1"/>
    </source>
</evidence>
<dbReference type="AlphaFoldDB" id="A0A6B9UCY1"/>
<dbReference type="Gene3D" id="2.40.50.100">
    <property type="match status" value="1"/>
</dbReference>
<evidence type="ECO:0000256" key="12">
    <source>
        <dbReference type="RuleBase" id="RU000434"/>
    </source>
</evidence>
<dbReference type="SUPFAM" id="SSF64484">
    <property type="entry name" value="beta and beta-prime subunits of DNA dependent RNA-polymerase"/>
    <property type="match status" value="1"/>
</dbReference>
<name>A0A6B9UCY1_9CHLO</name>
<comment type="subcellular location">
    <subcellularLocation>
        <location evidence="2">Plastid</location>
    </subcellularLocation>
</comment>
<keyword evidence="8" id="KW-0804">Transcription</keyword>
<evidence type="ECO:0000256" key="10">
    <source>
        <dbReference type="ARBA" id="ARBA00032782"/>
    </source>
</evidence>
<dbReference type="InterPro" id="IPR015712">
    <property type="entry name" value="DNA-dir_RNA_pol_su2"/>
</dbReference>
<feature type="region of interest" description="Disordered" evidence="13">
    <location>
        <begin position="273"/>
        <end position="319"/>
    </location>
</feature>
<reference evidence="16" key="1">
    <citation type="journal article" date="2019" name="Mitochondrial DNA Part B Resour">
        <title>Complete chloroplast genome of green alga Caulerpa serrulata (Forsskaal) J.Agardh, 1837.</title>
        <authorList>
            <person name="Tan W."/>
            <person name="Wang R."/>
            <person name="Liu H."/>
            <person name="Wang Y."/>
            <person name="Ke H."/>
            <person name="Fan J."/>
            <person name="Chen F."/>
        </authorList>
    </citation>
    <scope>NUCLEOTIDE SEQUENCE</scope>
</reference>
<feature type="domain" description="RNA polymerase Rpb2" evidence="14">
    <location>
        <begin position="323"/>
        <end position="397"/>
    </location>
</feature>
<dbReference type="EMBL" id="MK792749">
    <property type="protein sequence ID" value="QHN60136.1"/>
    <property type="molecule type" value="Genomic_DNA"/>
</dbReference>
<dbReference type="InterPro" id="IPR037034">
    <property type="entry name" value="RNA_pol_Rpb2_2_sf"/>
</dbReference>
<keyword evidence="7" id="KW-0548">Nucleotidyltransferase</keyword>
<dbReference type="GO" id="GO:0006351">
    <property type="term" value="P:DNA-templated transcription"/>
    <property type="evidence" value="ECO:0007669"/>
    <property type="project" value="InterPro"/>
</dbReference>
<dbReference type="GO" id="GO:0003677">
    <property type="term" value="F:DNA binding"/>
    <property type="evidence" value="ECO:0007669"/>
    <property type="project" value="InterPro"/>
</dbReference>
<evidence type="ECO:0000256" key="3">
    <source>
        <dbReference type="ARBA" id="ARBA00006835"/>
    </source>
</evidence>
<feature type="compositionally biased region" description="Low complexity" evidence="13">
    <location>
        <begin position="298"/>
        <end position="310"/>
    </location>
</feature>
<geneLocation type="chloroplast" evidence="16"/>
<accession>A0A6B9UCY1</accession>
<evidence type="ECO:0000256" key="7">
    <source>
        <dbReference type="ARBA" id="ARBA00022695"/>
    </source>
</evidence>
<keyword evidence="6" id="KW-0808">Transferase</keyword>
<dbReference type="Pfam" id="PF04565">
    <property type="entry name" value="RNA_pol_Rpb2_3"/>
    <property type="match status" value="1"/>
</dbReference>
<dbReference type="InterPro" id="IPR042107">
    <property type="entry name" value="DNA-dir_RNA_pol_bsu_ext_1_sf"/>
</dbReference>
<evidence type="ECO:0000256" key="8">
    <source>
        <dbReference type="ARBA" id="ARBA00023163"/>
    </source>
</evidence>
<dbReference type="Gene3D" id="3.90.1100.10">
    <property type="match status" value="2"/>
</dbReference>
<sequence>MFCVVFYKFLFFLSDFLEIQRKSFYWFLNYQFGKEFSISQISLLRSYSMASSGLLHLPSDAWRRPPRYTSSSGLHGILHPFDKKQASPGQLFHYNFLHNNYKFLRPALNIQESIIRSKTYCCNFYIPVEFNFSNESVIQWVFLGTLPLLTRRGHFIINGTPRIVLNQIVRSPGIYFNKNSSSNSKSANLYYAEIIFQRGPWIRLEIDYKKNIWICIQDIPRLPLETFLKSFNKKYKDNILLQKTTPPGSKISSIGISRGILRIISAAEGPYSKQSNPYEAKDSGAQAKRSGEGGPPQGRSTLGGRSTGRSYAPQRSPSTPILRRSLNLELGQIGRSRLNKKLNICVQNLSLTPIDLVAITNKLYNLTLGYESQGAQRQQAPSGHLDDIDDLKNRRLKTIGELLKNQLTRGLTRLKNFFIKKNKKFDQIIETSSSSKVLKNLIKIGALNCQPINSTFKEFFHSHQLSQYLDQSNPLAEITHKRRLSCLGSGGISNETAGMEIRGIHRTHYGRICPIETPEGRNAGLVNSLTIAGSLNFQGFLETPFVEIYKQHLQNQKKIVFFGVEKQMSQNVFFNQKLWKSKNLFVPIIKSQTQKKCTVNHIHFLAFNPQQFISIGATCIPFVEHNDANRALMGSNMQRQALSLLKLEQPIVNTLNSFRILSDLRDIPTTGVSGIITYISSKVSKISNPKIIYENQPISKSNIFGLEKIFFQF</sequence>
<dbReference type="Gene3D" id="2.30.150.10">
    <property type="entry name" value="DNA-directed RNA polymerase, beta subunit, external 1 domain"/>
    <property type="match status" value="1"/>
</dbReference>
<dbReference type="InterPro" id="IPR007642">
    <property type="entry name" value="RNA_pol_Rpb2_2"/>
</dbReference>
<dbReference type="EC" id="2.7.7.6" evidence="4"/>
<evidence type="ECO:0000259" key="14">
    <source>
        <dbReference type="Pfam" id="PF04561"/>
    </source>
</evidence>
<evidence type="ECO:0000256" key="6">
    <source>
        <dbReference type="ARBA" id="ARBA00022679"/>
    </source>
</evidence>
<keyword evidence="16" id="KW-0934">Plastid</keyword>
<comment type="subunit">
    <text evidence="9">In plastids the minimal PEP RNA polymerase catalytic core is composed of four subunits: alpha, beta, beta', and beta''. When a (nuclear-encoded) sigma factor is associated with the core the holoenzyme is formed, which can initiate transcription.</text>
</comment>
<feature type="domain" description="RNA polymerase Rpb2" evidence="15">
    <location>
        <begin position="467"/>
        <end position="531"/>
    </location>
</feature>
<evidence type="ECO:0000256" key="9">
    <source>
        <dbReference type="ARBA" id="ARBA00026088"/>
    </source>
</evidence>
<evidence type="ECO:0000256" key="11">
    <source>
        <dbReference type="ARBA" id="ARBA00048552"/>
    </source>
</evidence>
<evidence type="ECO:0000256" key="5">
    <source>
        <dbReference type="ARBA" id="ARBA00022478"/>
    </source>
</evidence>
<keyword evidence="16" id="KW-0150">Chloroplast</keyword>
<dbReference type="GO" id="GO:0000428">
    <property type="term" value="C:DNA-directed RNA polymerase complex"/>
    <property type="evidence" value="ECO:0007669"/>
    <property type="project" value="UniProtKB-KW"/>
</dbReference>